<sequence length="78" mass="8540">MGMLVARWLEHFAESDFKVSKTPKSGCAIASHLPAVPEGLAFKNILMGPMAIHSVSPLNSGENDSKFRNAQNWILEKS</sequence>
<accession>A0A0V1H3C4</accession>
<comment type="caution">
    <text evidence="1">The sequence shown here is derived from an EMBL/GenBank/DDBJ whole genome shotgun (WGS) entry which is preliminary data.</text>
</comment>
<organism evidence="1 2">
    <name type="scientific">Trichinella zimbabwensis</name>
    <dbReference type="NCBI Taxonomy" id="268475"/>
    <lineage>
        <taxon>Eukaryota</taxon>
        <taxon>Metazoa</taxon>
        <taxon>Ecdysozoa</taxon>
        <taxon>Nematoda</taxon>
        <taxon>Enoplea</taxon>
        <taxon>Dorylaimia</taxon>
        <taxon>Trichinellida</taxon>
        <taxon>Trichinellidae</taxon>
        <taxon>Trichinella</taxon>
    </lineage>
</organism>
<proteinExistence type="predicted"/>
<evidence type="ECO:0000313" key="2">
    <source>
        <dbReference type="Proteomes" id="UP000055024"/>
    </source>
</evidence>
<protein>
    <submittedName>
        <fullName evidence="1">Uncharacterized protein</fullName>
    </submittedName>
</protein>
<name>A0A0V1H3C4_9BILA</name>
<gene>
    <name evidence="1" type="ORF">T11_16211</name>
</gene>
<keyword evidence="2" id="KW-1185">Reference proteome</keyword>
<reference evidence="1 2" key="1">
    <citation type="submission" date="2015-01" db="EMBL/GenBank/DDBJ databases">
        <title>Evolution of Trichinella species and genotypes.</title>
        <authorList>
            <person name="Korhonen P.K."/>
            <person name="Edoardo P."/>
            <person name="Giuseppe L.R."/>
            <person name="Gasser R.B."/>
        </authorList>
    </citation>
    <scope>NUCLEOTIDE SEQUENCE [LARGE SCALE GENOMIC DNA]</scope>
    <source>
        <strain evidence="1">ISS1029</strain>
    </source>
</reference>
<evidence type="ECO:0000313" key="1">
    <source>
        <dbReference type="EMBL" id="KRZ05079.1"/>
    </source>
</evidence>
<dbReference type="OrthoDB" id="10527543at2759"/>
<dbReference type="AlphaFoldDB" id="A0A0V1H3C4"/>
<dbReference type="EMBL" id="JYDP01000147">
    <property type="protein sequence ID" value="KRZ05079.1"/>
    <property type="molecule type" value="Genomic_DNA"/>
</dbReference>
<dbReference type="Proteomes" id="UP000055024">
    <property type="component" value="Unassembled WGS sequence"/>
</dbReference>